<dbReference type="SUPFAM" id="SSF51735">
    <property type="entry name" value="NAD(P)-binding Rossmann-fold domains"/>
    <property type="match status" value="1"/>
</dbReference>
<dbReference type="PANTHER" id="PTHR48107">
    <property type="entry name" value="NADPH-DEPENDENT ALDEHYDE REDUCTASE-LIKE PROTEIN, CHLOROPLASTIC-RELATED"/>
    <property type="match status" value="1"/>
</dbReference>
<proteinExistence type="inferred from homology"/>
<evidence type="ECO:0000313" key="5">
    <source>
        <dbReference type="Proteomes" id="UP000077521"/>
    </source>
</evidence>
<name>A0A177TLP9_9BASI</name>
<dbReference type="PRINTS" id="PR00081">
    <property type="entry name" value="GDHRDH"/>
</dbReference>
<dbReference type="Proteomes" id="UP000077521">
    <property type="component" value="Unassembled WGS sequence"/>
</dbReference>
<comment type="caution">
    <text evidence="4">The sequence shown here is derived from an EMBL/GenBank/DDBJ whole genome shotgun (WGS) entry which is preliminary data.</text>
</comment>
<dbReference type="InterPro" id="IPR002347">
    <property type="entry name" value="SDR_fam"/>
</dbReference>
<comment type="similarity">
    <text evidence="1">Belongs to the short-chain dehydrogenases/reductases (SDR) family.</text>
</comment>
<dbReference type="EMBL" id="LWDF02000241">
    <property type="protein sequence ID" value="KAE8251565.1"/>
    <property type="molecule type" value="Genomic_DNA"/>
</dbReference>
<feature type="compositionally biased region" description="Polar residues" evidence="3">
    <location>
        <begin position="1"/>
        <end position="19"/>
    </location>
</feature>
<reference evidence="4" key="2">
    <citation type="journal article" date="2019" name="IMA Fungus">
        <title>Genome sequencing and comparison of five Tilletia species to identify candidate genes for the detection of regulated species infecting wheat.</title>
        <authorList>
            <person name="Nguyen H.D.T."/>
            <person name="Sultana T."/>
            <person name="Kesanakurti P."/>
            <person name="Hambleton S."/>
        </authorList>
    </citation>
    <scope>NUCLEOTIDE SEQUENCE</scope>
    <source>
        <strain evidence="4">DAOMC 236416</strain>
    </source>
</reference>
<dbReference type="GO" id="GO:0016614">
    <property type="term" value="F:oxidoreductase activity, acting on CH-OH group of donors"/>
    <property type="evidence" value="ECO:0007669"/>
    <property type="project" value="UniProtKB-ARBA"/>
</dbReference>
<organism evidence="4 5">
    <name type="scientific">Tilletia indica</name>
    <dbReference type="NCBI Taxonomy" id="43049"/>
    <lineage>
        <taxon>Eukaryota</taxon>
        <taxon>Fungi</taxon>
        <taxon>Dikarya</taxon>
        <taxon>Basidiomycota</taxon>
        <taxon>Ustilaginomycotina</taxon>
        <taxon>Exobasidiomycetes</taxon>
        <taxon>Tilletiales</taxon>
        <taxon>Tilletiaceae</taxon>
        <taxon>Tilletia</taxon>
    </lineage>
</organism>
<reference evidence="4" key="1">
    <citation type="submission" date="2016-04" db="EMBL/GenBank/DDBJ databases">
        <authorList>
            <person name="Nguyen H.D."/>
            <person name="Samba Siva P."/>
            <person name="Cullis J."/>
            <person name="Levesque C.A."/>
            <person name="Hambleton S."/>
        </authorList>
    </citation>
    <scope>NUCLEOTIDE SEQUENCE</scope>
    <source>
        <strain evidence="4">DAOMC 236416</strain>
    </source>
</reference>
<dbReference type="FunFam" id="3.40.50.720:FF:000084">
    <property type="entry name" value="Short-chain dehydrogenase reductase"/>
    <property type="match status" value="1"/>
</dbReference>
<gene>
    <name evidence="4" type="ORF">A4X13_0g3939</name>
</gene>
<evidence type="ECO:0000313" key="4">
    <source>
        <dbReference type="EMBL" id="KAE8251565.1"/>
    </source>
</evidence>
<evidence type="ECO:0000256" key="3">
    <source>
        <dbReference type="SAM" id="MobiDB-lite"/>
    </source>
</evidence>
<keyword evidence="2" id="KW-0560">Oxidoreductase</keyword>
<protein>
    <submittedName>
        <fullName evidence="4">Uncharacterized protein</fullName>
    </submittedName>
</protein>
<dbReference type="InterPro" id="IPR036291">
    <property type="entry name" value="NAD(P)-bd_dom_sf"/>
</dbReference>
<dbReference type="AlphaFoldDB" id="A0A177TLP9"/>
<accession>A0A177TLP9</accession>
<evidence type="ECO:0000256" key="1">
    <source>
        <dbReference type="ARBA" id="ARBA00006484"/>
    </source>
</evidence>
<dbReference type="Pfam" id="PF13561">
    <property type="entry name" value="adh_short_C2"/>
    <property type="match status" value="1"/>
</dbReference>
<evidence type="ECO:0000256" key="2">
    <source>
        <dbReference type="ARBA" id="ARBA00023002"/>
    </source>
</evidence>
<dbReference type="PANTHER" id="PTHR48107:SF26">
    <property type="entry name" value="OXIDOREDUCTASE, SHORT-CHAIN DEHYDROGENASE_REDUCTASE FAMILY (AFU_ORTHOLOGUE AFUA_4G05870)"/>
    <property type="match status" value="1"/>
</dbReference>
<feature type="region of interest" description="Disordered" evidence="3">
    <location>
        <begin position="1"/>
        <end position="25"/>
    </location>
</feature>
<sequence length="303" mass="31817">MSAPPTNVKNPQIGSQSLPGHQEHMPTQPCNVCLPAEPSFTTAVAYKPAKKLEGKVVLISGGDSGIGRATAILCALEGAAIVINYKSEDKDAEGTLTAIRTHCGPDHPCEAHKIDVSNEKEARECVERTVAKYGRIDILFNNAGVNVGPVEDVLDVESEGWLKTFDVNIHGLYFLTKAAIPHMKPGASIINNASVSAFIGSGAHIDDASTKGAIIAFTRSLSTQILQKRGIRVNAIAPGSILTPLIETSLTEEQKKGFGKGTPMGRPGQPSEIAACVVFLASPDSSYISGSTLHPNGGEPTNA</sequence>
<keyword evidence="5" id="KW-1185">Reference proteome</keyword>
<dbReference type="Gene3D" id="3.40.50.720">
    <property type="entry name" value="NAD(P)-binding Rossmann-like Domain"/>
    <property type="match status" value="1"/>
</dbReference>
<dbReference type="PRINTS" id="PR00080">
    <property type="entry name" value="SDRFAMILY"/>
</dbReference>